<dbReference type="AlphaFoldDB" id="A0A8S1HK33"/>
<feature type="domain" description="Myb-like" evidence="3">
    <location>
        <begin position="260"/>
        <end position="308"/>
    </location>
</feature>
<evidence type="ECO:0000259" key="3">
    <source>
        <dbReference type="SMART" id="SM00717"/>
    </source>
</evidence>
<dbReference type="Pfam" id="PF15963">
    <property type="entry name" value="Myb_DNA-bind_7"/>
    <property type="match status" value="1"/>
</dbReference>
<dbReference type="PANTHER" id="PTHR22929:SF0">
    <property type="entry name" value="TRANSCRIPTION FACTOR TFIIIB COMPONENT B'' HOMOLOG"/>
    <property type="match status" value="1"/>
</dbReference>
<reference evidence="4" key="1">
    <citation type="submission" date="2020-10" db="EMBL/GenBank/DDBJ databases">
        <authorList>
            <person name="Kikuchi T."/>
        </authorList>
    </citation>
    <scope>NUCLEOTIDE SEQUENCE</scope>
    <source>
        <strain evidence="4">NKZ352</strain>
    </source>
</reference>
<comment type="subcellular location">
    <subcellularLocation>
        <location evidence="1">Nucleus</location>
    </subcellularLocation>
</comment>
<name>A0A8S1HK33_9PELO</name>
<protein>
    <recommendedName>
        <fullName evidence="3">Myb-like domain-containing protein</fullName>
    </recommendedName>
</protein>
<evidence type="ECO:0000313" key="5">
    <source>
        <dbReference type="Proteomes" id="UP000835052"/>
    </source>
</evidence>
<dbReference type="Proteomes" id="UP000835052">
    <property type="component" value="Unassembled WGS sequence"/>
</dbReference>
<proteinExistence type="predicted"/>
<evidence type="ECO:0000313" key="4">
    <source>
        <dbReference type="EMBL" id="CAD6194711.1"/>
    </source>
</evidence>
<dbReference type="SUPFAM" id="SSF46689">
    <property type="entry name" value="Homeodomain-like"/>
    <property type="match status" value="1"/>
</dbReference>
<feature type="region of interest" description="Disordered" evidence="2">
    <location>
        <begin position="27"/>
        <end position="70"/>
    </location>
</feature>
<feature type="compositionally biased region" description="Acidic residues" evidence="2">
    <location>
        <begin position="449"/>
        <end position="459"/>
    </location>
</feature>
<accession>A0A8S1HK33</accession>
<comment type="caution">
    <text evidence="4">The sequence shown here is derived from an EMBL/GenBank/DDBJ whole genome shotgun (WGS) entry which is preliminary data.</text>
</comment>
<dbReference type="SMART" id="SM00717">
    <property type="entry name" value="SANT"/>
    <property type="match status" value="1"/>
</dbReference>
<evidence type="ECO:0000256" key="1">
    <source>
        <dbReference type="ARBA" id="ARBA00004123"/>
    </source>
</evidence>
<dbReference type="InterPro" id="IPR039467">
    <property type="entry name" value="TFIIIB_B''_Myb"/>
</dbReference>
<feature type="compositionally biased region" description="Low complexity" evidence="2">
    <location>
        <begin position="27"/>
        <end position="39"/>
    </location>
</feature>
<dbReference type="GO" id="GO:0005634">
    <property type="term" value="C:nucleus"/>
    <property type="evidence" value="ECO:0007669"/>
    <property type="project" value="UniProtKB-SubCell"/>
</dbReference>
<gene>
    <name evidence="4" type="ORF">CAUJ_LOCUS10630</name>
</gene>
<dbReference type="GO" id="GO:0070898">
    <property type="term" value="P:RNA polymerase III preinitiation complex assembly"/>
    <property type="evidence" value="ECO:0007669"/>
    <property type="project" value="TreeGrafter"/>
</dbReference>
<dbReference type="GO" id="GO:0001156">
    <property type="term" value="F:TFIIIC-class transcription factor complex binding"/>
    <property type="evidence" value="ECO:0007669"/>
    <property type="project" value="TreeGrafter"/>
</dbReference>
<dbReference type="PANTHER" id="PTHR22929">
    <property type="entry name" value="RNA POLYMERASE III TRANSCRIPTION INITIATION FACTOR B"/>
    <property type="match status" value="1"/>
</dbReference>
<dbReference type="Gene3D" id="1.10.10.60">
    <property type="entry name" value="Homeodomain-like"/>
    <property type="match status" value="1"/>
</dbReference>
<organism evidence="4 5">
    <name type="scientific">Caenorhabditis auriculariae</name>
    <dbReference type="NCBI Taxonomy" id="2777116"/>
    <lineage>
        <taxon>Eukaryota</taxon>
        <taxon>Metazoa</taxon>
        <taxon>Ecdysozoa</taxon>
        <taxon>Nematoda</taxon>
        <taxon>Chromadorea</taxon>
        <taxon>Rhabditida</taxon>
        <taxon>Rhabditina</taxon>
        <taxon>Rhabditomorpha</taxon>
        <taxon>Rhabditoidea</taxon>
        <taxon>Rhabditidae</taxon>
        <taxon>Peloderinae</taxon>
        <taxon>Caenorhabditis</taxon>
    </lineage>
</organism>
<keyword evidence="5" id="KW-1185">Reference proteome</keyword>
<dbReference type="GO" id="GO:0000126">
    <property type="term" value="C:transcription factor TFIIIB complex"/>
    <property type="evidence" value="ECO:0007669"/>
    <property type="project" value="TreeGrafter"/>
</dbReference>
<feature type="region of interest" description="Disordered" evidence="2">
    <location>
        <begin position="388"/>
        <end position="464"/>
    </location>
</feature>
<dbReference type="OrthoDB" id="272624at2759"/>
<dbReference type="EMBL" id="CAJGYM010000047">
    <property type="protein sequence ID" value="CAD6194711.1"/>
    <property type="molecule type" value="Genomic_DNA"/>
</dbReference>
<feature type="compositionally biased region" description="Basic and acidic residues" evidence="2">
    <location>
        <begin position="388"/>
        <end position="409"/>
    </location>
</feature>
<dbReference type="InterPro" id="IPR009057">
    <property type="entry name" value="Homeodomain-like_sf"/>
</dbReference>
<evidence type="ECO:0000256" key="2">
    <source>
        <dbReference type="SAM" id="MobiDB-lite"/>
    </source>
</evidence>
<dbReference type="InterPro" id="IPR001005">
    <property type="entry name" value="SANT/Myb"/>
</dbReference>
<sequence length="495" mass="56048">MRRNRIQIKPNISKGGRTIVPAAAAVETTPAEAPLEPVPSTAGASNSRPEEIADTVDNGGETTSIRESDECQSRKVIIGDDDEEVSENLGHDVQKVVVEDAANCRQFEGVDPLAPQRRIAHVPNQTLVLRRERYHSGDSDFYNLSRPERKKFTGEEQLNTKTMRMMDLIHWNPKGEQKLKKRERADSTLSSVALDQKDEKPATITAPQVKIGVDGRFIIDEASLVIAANAGNSTIWETVEEGRNASNVSSMSFRTRLWRKGTAWTEKETDLFYEILQCTGPDFGLIHEFFPSRARNELKSKFNREEKFHWDRLQATLSKPVRFDESIHTRVAVLTDEIEKELEEKRNRAKNSRKNVNKVEAPDWDENNVDLVAEAERIINELEVKSVSAEKRKRKSDKERNTKMLDPAKPKMKRKHKPGGFAWDVPIEPRQTIPRSTVNKSPKYKGFDENESSDEEDQVEYQKPARAVELKETANAAMAAGGHLFHFSPGPIKNS</sequence>